<dbReference type="InterPro" id="IPR036779">
    <property type="entry name" value="LysM_dom_sf"/>
</dbReference>
<evidence type="ECO:0000313" key="5">
    <source>
        <dbReference type="Proteomes" id="UP000572988"/>
    </source>
</evidence>
<dbReference type="Pfam" id="PF01476">
    <property type="entry name" value="LysM"/>
    <property type="match status" value="1"/>
</dbReference>
<proteinExistence type="predicted"/>
<keyword evidence="2" id="KW-1133">Transmembrane helix</keyword>
<dbReference type="EMBL" id="POVK01000009">
    <property type="protein sequence ID" value="NHA33701.1"/>
    <property type="molecule type" value="Genomic_DNA"/>
</dbReference>
<evidence type="ECO:0000259" key="3">
    <source>
        <dbReference type="PROSITE" id="PS51782"/>
    </source>
</evidence>
<accession>A0ABX0FYE1</accession>
<dbReference type="Gene3D" id="3.10.350.10">
    <property type="entry name" value="LysM domain"/>
    <property type="match status" value="1"/>
</dbReference>
<protein>
    <submittedName>
        <fullName evidence="4">LysM peptidoglycan-binding domain-containing protein</fullName>
    </submittedName>
</protein>
<comment type="caution">
    <text evidence="4">The sequence shown here is derived from an EMBL/GenBank/DDBJ whole genome shotgun (WGS) entry which is preliminary data.</text>
</comment>
<gene>
    <name evidence="4" type="ORF">C1O36_04040</name>
</gene>
<feature type="compositionally biased region" description="Basic and acidic residues" evidence="1">
    <location>
        <begin position="179"/>
        <end position="188"/>
    </location>
</feature>
<dbReference type="RefSeq" id="WP_016425119.1">
    <property type="nucleotide sequence ID" value="NZ_CABKRV010000001.1"/>
</dbReference>
<feature type="compositionally biased region" description="Basic and acidic residues" evidence="1">
    <location>
        <begin position="1"/>
        <end position="33"/>
    </location>
</feature>
<feature type="region of interest" description="Disordered" evidence="1">
    <location>
        <begin position="290"/>
        <end position="396"/>
    </location>
</feature>
<dbReference type="SUPFAM" id="SSF54106">
    <property type="entry name" value="LysM domain"/>
    <property type="match status" value="1"/>
</dbReference>
<sequence length="441" mass="48525">MSKDNFKDEFEQSRQEIKSHNHDEPSSETHVDDSEQQTENNQQFPPRNASRRHRKREHGPSPVNEANQADQQTDLSEQETNEKSQKRPGKVGGFVNHQDEHTKAENDQPIAKDEAKSHSTQEVHQNDQSIEDHKADQTHDENHDSETHDDKKNDSKDKAALTGAAAVGGGAIAKHHHDKTTAHHESSEGVHSNQDDPSSNDKKAQHESNTDKENVINGAAVGAGASQTHPSSHTGTENSQPAHETHVSNGRSSGGRFKKLLPLLAAIILLGALAIFGGVYLVNHNQQGDHASHVAQKHETKEHSKSDKEKDKEANKDNSTKDDDKAQSDNQDDNNSADNNNATDDSNASDQNNNGAQDTTGQNQQQYNQSNQQYGQQNGQANNQQAQNNTGHTHTVTGNQNLYRIAIQYYGNGSPENVEKIRRANGIQGNNIRNGQQLIIP</sequence>
<dbReference type="Proteomes" id="UP000572988">
    <property type="component" value="Unassembled WGS sequence"/>
</dbReference>
<evidence type="ECO:0000313" key="4">
    <source>
        <dbReference type="EMBL" id="NHA33701.1"/>
    </source>
</evidence>
<name>A0ABX0FYE1_STASC</name>
<feature type="compositionally biased region" description="Basic and acidic residues" evidence="1">
    <location>
        <begin position="290"/>
        <end position="327"/>
    </location>
</feature>
<reference evidence="4 5" key="1">
    <citation type="submission" date="2018-01" db="EMBL/GenBank/DDBJ databases">
        <title>Complete genome sequence of Staphylococcus Scheliferi isolated from human.</title>
        <authorList>
            <person name="Abouelkhair M.A."/>
            <person name="Bemis D.A."/>
            <person name="Kania S.A."/>
        </authorList>
    </citation>
    <scope>NUCLEOTIDE SEQUENCE [LARGE SCALE GENOMIC DNA]</scope>
    <source>
        <strain evidence="4 5">ATCC 43808</strain>
    </source>
</reference>
<keyword evidence="2" id="KW-0812">Transmembrane</keyword>
<evidence type="ECO:0000256" key="2">
    <source>
        <dbReference type="SAM" id="Phobius"/>
    </source>
</evidence>
<dbReference type="CDD" id="cd00118">
    <property type="entry name" value="LysM"/>
    <property type="match status" value="1"/>
</dbReference>
<dbReference type="PROSITE" id="PS51782">
    <property type="entry name" value="LYSM"/>
    <property type="match status" value="1"/>
</dbReference>
<feature type="domain" description="LysM" evidence="3">
    <location>
        <begin position="392"/>
        <end position="440"/>
    </location>
</feature>
<keyword evidence="2" id="KW-0472">Membrane</keyword>
<feature type="compositionally biased region" description="Basic and acidic residues" evidence="1">
    <location>
        <begin position="97"/>
        <end position="159"/>
    </location>
</feature>
<feature type="compositionally biased region" description="Polar residues" evidence="1">
    <location>
        <begin position="226"/>
        <end position="251"/>
    </location>
</feature>
<evidence type="ECO:0000256" key="1">
    <source>
        <dbReference type="SAM" id="MobiDB-lite"/>
    </source>
</evidence>
<feature type="region of interest" description="Disordered" evidence="1">
    <location>
        <begin position="1"/>
        <end position="253"/>
    </location>
</feature>
<dbReference type="SMART" id="SM00257">
    <property type="entry name" value="LysM"/>
    <property type="match status" value="1"/>
</dbReference>
<dbReference type="InterPro" id="IPR018392">
    <property type="entry name" value="LysM"/>
</dbReference>
<keyword evidence="5" id="KW-1185">Reference proteome</keyword>
<feature type="compositionally biased region" description="Basic and acidic residues" evidence="1">
    <location>
        <begin position="199"/>
        <end position="214"/>
    </location>
</feature>
<feature type="transmembrane region" description="Helical" evidence="2">
    <location>
        <begin position="260"/>
        <end position="282"/>
    </location>
</feature>
<feature type="compositionally biased region" description="Low complexity" evidence="1">
    <location>
        <begin position="333"/>
        <end position="396"/>
    </location>
</feature>
<organism evidence="4 5">
    <name type="scientific">Staphylococcus schleiferi</name>
    <dbReference type="NCBI Taxonomy" id="1295"/>
    <lineage>
        <taxon>Bacteria</taxon>
        <taxon>Bacillati</taxon>
        <taxon>Bacillota</taxon>
        <taxon>Bacilli</taxon>
        <taxon>Bacillales</taxon>
        <taxon>Staphylococcaceae</taxon>
        <taxon>Staphylococcus</taxon>
    </lineage>
</organism>
<feature type="compositionally biased region" description="Polar residues" evidence="1">
    <location>
        <begin position="64"/>
        <end position="75"/>
    </location>
</feature>